<keyword evidence="4" id="KW-1185">Reference proteome</keyword>
<reference evidence="3 4" key="2">
    <citation type="submission" date="2018-06" db="EMBL/GenBank/DDBJ databases">
        <title>Sequencing of bacterial isolates from soil warming experiment in Harvard Forest, Massachusetts, USA.</title>
        <authorList>
            <person name="Deangelis K.PhD."/>
        </authorList>
    </citation>
    <scope>NUCLEOTIDE SEQUENCE [LARGE SCALE GENOMIC DNA]</scope>
    <source>
        <strain evidence="3 4">GAS496</strain>
    </source>
</reference>
<comment type="caution">
    <text evidence="3">The sequence shown here is derived from an EMBL/GenBank/DDBJ whole genome shotgun (WGS) entry which is preliminary data.</text>
</comment>
<feature type="chain" id="PRO_5016460939" description="Allene oxide cyclase barrel-like domain-containing protein" evidence="1">
    <location>
        <begin position="28"/>
        <end position="162"/>
    </location>
</feature>
<dbReference type="SUPFAM" id="SSF141493">
    <property type="entry name" value="Allene oxide cyclase-like"/>
    <property type="match status" value="1"/>
</dbReference>
<accession>A0A318HBB4</accession>
<dbReference type="InterPro" id="IPR034871">
    <property type="entry name" value="Allene_oxi_cyc_sf"/>
</dbReference>
<dbReference type="InterPro" id="IPR041013">
    <property type="entry name" value="AOC-like"/>
</dbReference>
<dbReference type="InterPro" id="IPR044859">
    <property type="entry name" value="Allene_oxi_cyc_Dirigent"/>
</dbReference>
<dbReference type="GO" id="GO:0017000">
    <property type="term" value="P:antibiotic biosynthetic process"/>
    <property type="evidence" value="ECO:0007669"/>
    <property type="project" value="InterPro"/>
</dbReference>
<gene>
    <name evidence="3" type="ORF">C8E89_11849</name>
</gene>
<dbReference type="OrthoDB" id="5195420at2"/>
<name>A0A318HBB4_9MYCO</name>
<keyword evidence="1" id="KW-0732">Signal</keyword>
<dbReference type="AlphaFoldDB" id="A0A318HBB4"/>
<dbReference type="EMBL" id="QJJU01000018">
    <property type="protein sequence ID" value="PXX05345.1"/>
    <property type="molecule type" value="Genomic_DNA"/>
</dbReference>
<reference evidence="4" key="1">
    <citation type="submission" date="2018-05" db="EMBL/GenBank/DDBJ databases">
        <authorList>
            <person name="Deangelis K."/>
            <person name="Huntemann M."/>
            <person name="Clum A."/>
            <person name="Pillay M."/>
            <person name="Palaniappan K."/>
            <person name="Varghese N."/>
            <person name="Mikhailova N."/>
            <person name="Stamatis D."/>
            <person name="Reddy T."/>
            <person name="Daum C."/>
            <person name="Shapiro N."/>
            <person name="Ivanova N."/>
            <person name="Kyrpides N."/>
            <person name="Woyke T."/>
        </authorList>
    </citation>
    <scope>NUCLEOTIDE SEQUENCE [LARGE SCALE GENOMIC DNA]</scope>
    <source>
        <strain evidence="4">GAS496</strain>
    </source>
</reference>
<evidence type="ECO:0000259" key="2">
    <source>
        <dbReference type="Pfam" id="PF18678"/>
    </source>
</evidence>
<dbReference type="Gene3D" id="2.40.480.10">
    <property type="entry name" value="Allene oxide cyclase-like"/>
    <property type="match status" value="1"/>
</dbReference>
<dbReference type="RefSeq" id="WP_110318463.1">
    <property type="nucleotide sequence ID" value="NZ_QJJU01000018.1"/>
</dbReference>
<proteinExistence type="predicted"/>
<feature type="domain" description="Allene oxide cyclase barrel-like" evidence="2">
    <location>
        <begin position="47"/>
        <end position="144"/>
    </location>
</feature>
<dbReference type="GO" id="GO:0046423">
    <property type="term" value="F:allene-oxide cyclase activity"/>
    <property type="evidence" value="ECO:0007669"/>
    <property type="project" value="InterPro"/>
</dbReference>
<evidence type="ECO:0000256" key="1">
    <source>
        <dbReference type="SAM" id="SignalP"/>
    </source>
</evidence>
<organism evidence="3 4">
    <name type="scientific">Mycolicibacterium moriokaense</name>
    <dbReference type="NCBI Taxonomy" id="39691"/>
    <lineage>
        <taxon>Bacteria</taxon>
        <taxon>Bacillati</taxon>
        <taxon>Actinomycetota</taxon>
        <taxon>Actinomycetes</taxon>
        <taxon>Mycobacteriales</taxon>
        <taxon>Mycobacteriaceae</taxon>
        <taxon>Mycolicibacterium</taxon>
    </lineage>
</organism>
<feature type="signal peptide" evidence="1">
    <location>
        <begin position="1"/>
        <end position="27"/>
    </location>
</feature>
<dbReference type="Proteomes" id="UP000247781">
    <property type="component" value="Unassembled WGS sequence"/>
</dbReference>
<evidence type="ECO:0000313" key="3">
    <source>
        <dbReference type="EMBL" id="PXX05345.1"/>
    </source>
</evidence>
<protein>
    <recommendedName>
        <fullName evidence="2">Allene oxide cyclase barrel-like domain-containing protein</fullName>
    </recommendedName>
</protein>
<evidence type="ECO:0000313" key="4">
    <source>
        <dbReference type="Proteomes" id="UP000247781"/>
    </source>
</evidence>
<dbReference type="GO" id="GO:0009695">
    <property type="term" value="P:jasmonic acid biosynthetic process"/>
    <property type="evidence" value="ECO:0007669"/>
    <property type="project" value="InterPro"/>
</dbReference>
<sequence>MNKYAKLSVTAIMASLGTMVLAPTATADTTLVLFEHDTVQHQVDLGAPGSGPGDQFIFAGDVFDRPGGMFLGTTGGSCTTLSGNEKSGKQACNGTFNLAGGQIVVQGVADTGGLFGSGDTQPLSIVGGTGIYQNAHGTGTIQVPPDVPNQADANFVLNLAGG</sequence>
<dbReference type="Pfam" id="PF18678">
    <property type="entry name" value="AOC_like"/>
    <property type="match status" value="1"/>
</dbReference>